<evidence type="ECO:0000313" key="1">
    <source>
        <dbReference type="EMBL" id="RDH84087.1"/>
    </source>
</evidence>
<protein>
    <recommendedName>
        <fullName evidence="3">Protochlamydia outer membrane protein domain-containing protein</fullName>
    </recommendedName>
</protein>
<evidence type="ECO:0000313" key="2">
    <source>
        <dbReference type="Proteomes" id="UP000254266"/>
    </source>
</evidence>
<dbReference type="EMBL" id="QFXC01000008">
    <property type="protein sequence ID" value="RDH84087.1"/>
    <property type="molecule type" value="Genomic_DNA"/>
</dbReference>
<keyword evidence="2" id="KW-1185">Reference proteome</keyword>
<reference evidence="1 2" key="1">
    <citation type="journal article" date="2018" name="ISME J.">
        <title>Endosymbiont genomes yield clues of tubeworm success.</title>
        <authorList>
            <person name="Li Y."/>
            <person name="Liles M.R."/>
            <person name="Halanych K.M."/>
        </authorList>
    </citation>
    <scope>NUCLEOTIDE SEQUENCE [LARGE SCALE GENOMIC DNA]</scope>
    <source>
        <strain evidence="1">A1464</strain>
    </source>
</reference>
<sequence length="252" mass="28630">MLASFQQLFAAENSIDITTQVKKLNYTEYADDNSVIVRESGKLPGLGIKINHSLPSIKFAINADVFAGLVDYKGQTQTGTPHTTKTDTVISNVGLSMQLQLIPKQHFITAGYSANLWLRDILPNNGVQALYETYRWSTIKLGYENHFRTNSHLFISGIKYLQHANSEMKIDFNGINPTAIPLKNATGWQGYISYIYGINKKWQFSMQYQHQQWSSNKSETVQVDSQFGQLLINEPRSKTSNDDFKISLIYQF</sequence>
<proteinExistence type="predicted"/>
<evidence type="ECO:0008006" key="3">
    <source>
        <dbReference type="Google" id="ProtNLM"/>
    </source>
</evidence>
<accession>A0A370DIG5</accession>
<dbReference type="Proteomes" id="UP000254266">
    <property type="component" value="Unassembled WGS sequence"/>
</dbReference>
<dbReference type="AlphaFoldDB" id="A0A370DIG5"/>
<comment type="caution">
    <text evidence="1">The sequence shown here is derived from an EMBL/GenBank/DDBJ whole genome shotgun (WGS) entry which is preliminary data.</text>
</comment>
<name>A0A370DIG5_9GAMM</name>
<organism evidence="1 2">
    <name type="scientific">endosymbiont of Galathealinum brachiosum</name>
    <dbReference type="NCBI Taxonomy" id="2200906"/>
    <lineage>
        <taxon>Bacteria</taxon>
        <taxon>Pseudomonadati</taxon>
        <taxon>Pseudomonadota</taxon>
        <taxon>Gammaproteobacteria</taxon>
        <taxon>sulfur-oxidizing symbionts</taxon>
    </lineage>
</organism>
<gene>
    <name evidence="1" type="ORF">DIZ80_08115</name>
</gene>